<dbReference type="RefSeq" id="WP_307154790.1">
    <property type="nucleotide sequence ID" value="NZ_JAUSUK010000002.1"/>
</dbReference>
<sequence>MAEDRTDFGPAGSGSRQEKPDVGARSWENPTREGEIALGFDPGKQAPDAGVVYIGHARTPWTERGECPRNIRQARERAESEPHLRFFLQIDEPYRPGLADYRPGQAAFVLMWMDGARRDLIVQAPKHRERPAGVFSLRSPVRPNPIGLSLVSIAEVDQESGVILVDALDCLDGTPIIDLKPWTQTADIPAAR</sequence>
<evidence type="ECO:0000259" key="4">
    <source>
        <dbReference type="PROSITE" id="PS51668"/>
    </source>
</evidence>
<dbReference type="PANTHER" id="PTHR12818">
    <property type="entry name" value="TRNA (ADENINE(37)-N6)-METHYLTRANSFERASE"/>
    <property type="match status" value="1"/>
</dbReference>
<dbReference type="PANTHER" id="PTHR12818:SF0">
    <property type="entry name" value="TRNA (ADENINE(37)-N6)-METHYLTRANSFERASE"/>
    <property type="match status" value="1"/>
</dbReference>
<evidence type="ECO:0000256" key="3">
    <source>
        <dbReference type="SAM" id="MobiDB-lite"/>
    </source>
</evidence>
<name>A0ABU0C9M6_9BRAD</name>
<dbReference type="InterPro" id="IPR023370">
    <property type="entry name" value="TrmO-like_N"/>
</dbReference>
<dbReference type="GO" id="GO:0008168">
    <property type="term" value="F:methyltransferase activity"/>
    <property type="evidence" value="ECO:0007669"/>
    <property type="project" value="UniProtKB-KW"/>
</dbReference>
<comment type="caution">
    <text evidence="5">The sequence shown here is derived from an EMBL/GenBank/DDBJ whole genome shotgun (WGS) entry which is preliminary data.</text>
</comment>
<keyword evidence="6" id="KW-1185">Reference proteome</keyword>
<evidence type="ECO:0000256" key="2">
    <source>
        <dbReference type="ARBA" id="ARBA00033753"/>
    </source>
</evidence>
<dbReference type="GO" id="GO:0032259">
    <property type="term" value="P:methylation"/>
    <property type="evidence" value="ECO:0007669"/>
    <property type="project" value="UniProtKB-KW"/>
</dbReference>
<keyword evidence="5" id="KW-0489">Methyltransferase</keyword>
<dbReference type="InterPro" id="IPR036414">
    <property type="entry name" value="YaeB_N_sf"/>
</dbReference>
<dbReference type="Gene3D" id="2.40.30.70">
    <property type="entry name" value="YaeB-like"/>
    <property type="match status" value="1"/>
</dbReference>
<accession>A0ABU0C9M6</accession>
<feature type="domain" description="TsaA-like" evidence="4">
    <location>
        <begin position="51"/>
        <end position="191"/>
    </location>
</feature>
<keyword evidence="5" id="KW-0808">Transferase</keyword>
<proteinExistence type="inferred from homology"/>
<keyword evidence="1" id="KW-0949">S-adenosyl-L-methionine</keyword>
<dbReference type="InterPro" id="IPR040372">
    <property type="entry name" value="YaeB-like"/>
</dbReference>
<dbReference type="EMBL" id="JAUSUK010000002">
    <property type="protein sequence ID" value="MDQ0326634.1"/>
    <property type="molecule type" value="Genomic_DNA"/>
</dbReference>
<evidence type="ECO:0000313" key="5">
    <source>
        <dbReference type="EMBL" id="MDQ0326634.1"/>
    </source>
</evidence>
<dbReference type="Proteomes" id="UP001230253">
    <property type="component" value="Unassembled WGS sequence"/>
</dbReference>
<dbReference type="Pfam" id="PF01980">
    <property type="entry name" value="TrmO_N"/>
    <property type="match status" value="1"/>
</dbReference>
<dbReference type="InterPro" id="IPR036413">
    <property type="entry name" value="YaeB-like_sf"/>
</dbReference>
<comment type="similarity">
    <text evidence="2">Belongs to the tRNA methyltransferase O family.</text>
</comment>
<gene>
    <name evidence="5" type="ORF">J2R99_002503</name>
</gene>
<dbReference type="InterPro" id="IPR023368">
    <property type="entry name" value="UPF0066_cons_site"/>
</dbReference>
<evidence type="ECO:0000313" key="6">
    <source>
        <dbReference type="Proteomes" id="UP001230253"/>
    </source>
</evidence>
<dbReference type="SUPFAM" id="SSF118196">
    <property type="entry name" value="YaeB-like"/>
    <property type="match status" value="1"/>
</dbReference>
<evidence type="ECO:0000256" key="1">
    <source>
        <dbReference type="ARBA" id="ARBA00022691"/>
    </source>
</evidence>
<protein>
    <submittedName>
        <fullName evidence="5">tRNA-Thr(GGU) m(6)t(6)A37 methyltransferase TsaA</fullName>
    </submittedName>
</protein>
<organism evidence="5 6">
    <name type="scientific">Rhodopseudomonas julia</name>
    <dbReference type="NCBI Taxonomy" id="200617"/>
    <lineage>
        <taxon>Bacteria</taxon>
        <taxon>Pseudomonadati</taxon>
        <taxon>Pseudomonadota</taxon>
        <taxon>Alphaproteobacteria</taxon>
        <taxon>Hyphomicrobiales</taxon>
        <taxon>Nitrobacteraceae</taxon>
        <taxon>Rhodopseudomonas</taxon>
    </lineage>
</organism>
<dbReference type="PROSITE" id="PS01318">
    <property type="entry name" value="TSAA_1"/>
    <property type="match status" value="1"/>
</dbReference>
<reference evidence="5 6" key="1">
    <citation type="submission" date="2023-07" db="EMBL/GenBank/DDBJ databases">
        <title>Genomic Encyclopedia of Type Strains, Phase IV (KMG-IV): sequencing the most valuable type-strain genomes for metagenomic binning, comparative biology and taxonomic classification.</title>
        <authorList>
            <person name="Goeker M."/>
        </authorList>
    </citation>
    <scope>NUCLEOTIDE SEQUENCE [LARGE SCALE GENOMIC DNA]</scope>
    <source>
        <strain evidence="5 6">DSM 11549</strain>
    </source>
</reference>
<feature type="region of interest" description="Disordered" evidence="3">
    <location>
        <begin position="1"/>
        <end position="43"/>
    </location>
</feature>
<dbReference type="PROSITE" id="PS51668">
    <property type="entry name" value="TSAA_2"/>
    <property type="match status" value="1"/>
</dbReference>